<comment type="caution">
    <text evidence="2">The sequence shown here is derived from an EMBL/GenBank/DDBJ whole genome shotgun (WGS) entry which is preliminary data.</text>
</comment>
<proteinExistence type="predicted"/>
<evidence type="ECO:0000313" key="3">
    <source>
        <dbReference type="Proteomes" id="UP001168821"/>
    </source>
</evidence>
<gene>
    <name evidence="2" type="ORF">Zmor_006515</name>
</gene>
<dbReference type="EMBL" id="JALNTZ010000002">
    <property type="protein sequence ID" value="KAJ3662157.1"/>
    <property type="molecule type" value="Genomic_DNA"/>
</dbReference>
<keyword evidence="3" id="KW-1185">Reference proteome</keyword>
<feature type="region of interest" description="Disordered" evidence="1">
    <location>
        <begin position="46"/>
        <end position="84"/>
    </location>
</feature>
<feature type="compositionally biased region" description="Basic and acidic residues" evidence="1">
    <location>
        <begin position="878"/>
        <end position="897"/>
    </location>
</feature>
<dbReference type="AlphaFoldDB" id="A0AA38IXP3"/>
<dbReference type="PANTHER" id="PTHR33480">
    <property type="entry name" value="SET DOMAIN-CONTAINING PROTEIN-RELATED"/>
    <property type="match status" value="1"/>
</dbReference>
<name>A0AA38IXP3_9CUCU</name>
<feature type="region of interest" description="Disordered" evidence="1">
    <location>
        <begin position="864"/>
        <end position="921"/>
    </location>
</feature>
<reference evidence="2" key="1">
    <citation type="journal article" date="2023" name="G3 (Bethesda)">
        <title>Whole genome assemblies of Zophobas morio and Tenebrio molitor.</title>
        <authorList>
            <person name="Kaur S."/>
            <person name="Stinson S.A."/>
            <person name="diCenzo G.C."/>
        </authorList>
    </citation>
    <scope>NUCLEOTIDE SEQUENCE</scope>
    <source>
        <strain evidence="2">QUZm001</strain>
    </source>
</reference>
<organism evidence="2 3">
    <name type="scientific">Zophobas morio</name>
    <dbReference type="NCBI Taxonomy" id="2755281"/>
    <lineage>
        <taxon>Eukaryota</taxon>
        <taxon>Metazoa</taxon>
        <taxon>Ecdysozoa</taxon>
        <taxon>Arthropoda</taxon>
        <taxon>Hexapoda</taxon>
        <taxon>Insecta</taxon>
        <taxon>Pterygota</taxon>
        <taxon>Neoptera</taxon>
        <taxon>Endopterygota</taxon>
        <taxon>Coleoptera</taxon>
        <taxon>Polyphaga</taxon>
        <taxon>Cucujiformia</taxon>
        <taxon>Tenebrionidae</taxon>
        <taxon>Zophobas</taxon>
    </lineage>
</organism>
<dbReference type="PANTHER" id="PTHR33480:SF1">
    <property type="entry name" value="TYR RECOMBINASE DOMAIN-CONTAINING PROTEIN"/>
    <property type="match status" value="1"/>
</dbReference>
<accession>A0AA38IXP3</accession>
<dbReference type="Proteomes" id="UP001168821">
    <property type="component" value="Unassembled WGS sequence"/>
</dbReference>
<evidence type="ECO:0000313" key="2">
    <source>
        <dbReference type="EMBL" id="KAJ3662157.1"/>
    </source>
</evidence>
<protein>
    <submittedName>
        <fullName evidence="2">Uncharacterized protein</fullName>
    </submittedName>
</protein>
<feature type="compositionally biased region" description="Polar residues" evidence="1">
    <location>
        <begin position="903"/>
        <end position="915"/>
    </location>
</feature>
<feature type="compositionally biased region" description="Acidic residues" evidence="1">
    <location>
        <begin position="46"/>
        <end position="77"/>
    </location>
</feature>
<sequence>MSSSDLNVLKLAKQHLEDTECWQVDLVRPIEEIVFEYVPCSRYEISDSDEEPFQSNATDEEYEPTSEVSEESDENGETSEHTKSQLQTCKKRLFEGEGQSSSSSSMPTTSNRNEDFDLMFTPLVSPVEESNCRISAHLTIYIKKCFVSVKIHTVLHEGHYVCDACSGDDNTISGFLYSGLPATDHKCNKLSDKNRTLVLLSRNFGEREIQVKVRYCLPVGKLIGEELPIEEERKFITPLIMDCGSSALVNPLTSKTKGKRHCCYFCEQFFVEMSSHILRKHKDQEEVKNIMTMKANSVERNAALREIRRKGDYNFNKNATCEEKIAIRRVVTGQASNLITCPNCFGEIMTRNFARHERKCTGRPPNRRNVLKEARFKIIQKEFTANSFSQKLFLAFLEPVQVGLILHEILEDKCLKLVAERYSLMHRGSYSALKNDRQHLRRMARLILDVKDINPSILDFEDLILYGGYDALLEGVFNLCSLDKETDALNVDYLTHNLPTQCEERGRFDNFKTLHDKNYGIYVGRSAGRTSLQRKAAKLHNLPKAKDVKLFSTLIVSEAEQAYQRLQDGFDFDTWLKLGKAALARVIVYNRRRVSEVASMSLELYNKKIELDDEILQSLPMYQRELANKYKVMTLIGKRLHILHVLLDENQCRYLDMFLQYRKEAGVPYSNNYLFGIPTRAMFIDASVVLRDYSEKCGAEEPHLLRSAYLRKQVATLSQLLTMNDNEIGQIAKLMGHSQKVHEQVYRQDELLFQLTGWAKFLTIVDGEELFSYRGKSLDEILTIAQDLPVPEEDPALDDHITSEELLGDNLSLDSFETTCSTESTINRMETNLMQEVSTDTQVSQSGVIECYTTDNITEVPSDRRKCDKVTHTTQEALSEKVGARASTEDRRIETPKKKISSHRGTLNTKSPKSQKSPRKTTIAEIKQKLQITPVKRRGKKPFTSEQMSLMQRHFSQYISRGHLAPPKLCAEFVETNQLFSDRSGRDVYNWIQYQRTKRR</sequence>
<evidence type="ECO:0000256" key="1">
    <source>
        <dbReference type="SAM" id="MobiDB-lite"/>
    </source>
</evidence>